<keyword evidence="1" id="KW-0695">RNA-directed DNA polymerase</keyword>
<evidence type="ECO:0000313" key="1">
    <source>
        <dbReference type="EMBL" id="KAF0752681.1"/>
    </source>
</evidence>
<comment type="caution">
    <text evidence="1">The sequence shown here is derived from an EMBL/GenBank/DDBJ whole genome shotgun (WGS) entry which is preliminary data.</text>
</comment>
<keyword evidence="1" id="KW-0548">Nucleotidyltransferase</keyword>
<accession>A0A6G0YB90</accession>
<gene>
    <name evidence="1" type="ORF">FWK35_00034685</name>
</gene>
<dbReference type="Proteomes" id="UP000478052">
    <property type="component" value="Unassembled WGS sequence"/>
</dbReference>
<protein>
    <submittedName>
        <fullName evidence="1">Reverse transcriptase domain-containing protein</fullName>
    </submittedName>
</protein>
<dbReference type="GO" id="GO:0003964">
    <property type="term" value="F:RNA-directed DNA polymerase activity"/>
    <property type="evidence" value="ECO:0007669"/>
    <property type="project" value="UniProtKB-KW"/>
</dbReference>
<keyword evidence="1" id="KW-0808">Transferase</keyword>
<evidence type="ECO:0000313" key="2">
    <source>
        <dbReference type="Proteomes" id="UP000478052"/>
    </source>
</evidence>
<sequence length="92" mass="11146">HNYIVKALDQNFEVNAIYTDFQKTFDKVNHNLLYCKLKNHGGYFLKRLFSYLFGRRQVIKMMSNVFADEYPVYYQAFLRETILVLYNIVYII</sequence>
<dbReference type="AlphaFoldDB" id="A0A6G0YB90"/>
<keyword evidence="2" id="KW-1185">Reference proteome</keyword>
<dbReference type="OrthoDB" id="426210at2759"/>
<feature type="non-terminal residue" evidence="1">
    <location>
        <position position="1"/>
    </location>
</feature>
<reference evidence="1 2" key="1">
    <citation type="submission" date="2019-08" db="EMBL/GenBank/DDBJ databases">
        <title>Whole genome of Aphis craccivora.</title>
        <authorList>
            <person name="Voronova N.V."/>
            <person name="Shulinski R.S."/>
            <person name="Bandarenka Y.V."/>
            <person name="Zhorov D.G."/>
            <person name="Warner D."/>
        </authorList>
    </citation>
    <scope>NUCLEOTIDE SEQUENCE [LARGE SCALE GENOMIC DNA]</scope>
    <source>
        <strain evidence="1">180601</strain>
        <tissue evidence="1">Whole Body</tissue>
    </source>
</reference>
<name>A0A6G0YB90_APHCR</name>
<organism evidence="1 2">
    <name type="scientific">Aphis craccivora</name>
    <name type="common">Cowpea aphid</name>
    <dbReference type="NCBI Taxonomy" id="307492"/>
    <lineage>
        <taxon>Eukaryota</taxon>
        <taxon>Metazoa</taxon>
        <taxon>Ecdysozoa</taxon>
        <taxon>Arthropoda</taxon>
        <taxon>Hexapoda</taxon>
        <taxon>Insecta</taxon>
        <taxon>Pterygota</taxon>
        <taxon>Neoptera</taxon>
        <taxon>Paraneoptera</taxon>
        <taxon>Hemiptera</taxon>
        <taxon>Sternorrhyncha</taxon>
        <taxon>Aphidomorpha</taxon>
        <taxon>Aphidoidea</taxon>
        <taxon>Aphididae</taxon>
        <taxon>Aphidini</taxon>
        <taxon>Aphis</taxon>
        <taxon>Aphis</taxon>
    </lineage>
</organism>
<dbReference type="EMBL" id="VUJU01004972">
    <property type="protein sequence ID" value="KAF0752681.1"/>
    <property type="molecule type" value="Genomic_DNA"/>
</dbReference>
<proteinExistence type="predicted"/>